<dbReference type="PANTHER" id="PTHR43469">
    <property type="entry name" value="DISULFIDE FORMATION PROTEIN-RELATED"/>
    <property type="match status" value="1"/>
</dbReference>
<evidence type="ECO:0000256" key="3">
    <source>
        <dbReference type="ARBA" id="ARBA00022448"/>
    </source>
</evidence>
<dbReference type="SUPFAM" id="SSF158442">
    <property type="entry name" value="DsbB-like"/>
    <property type="match status" value="1"/>
</dbReference>
<dbReference type="STRING" id="1798661.A3D65_02405"/>
<evidence type="ECO:0000256" key="6">
    <source>
        <dbReference type="ARBA" id="ARBA00022989"/>
    </source>
</evidence>
<dbReference type="EMBL" id="MHLL01000020">
    <property type="protein sequence ID" value="OGZ09484.1"/>
    <property type="molecule type" value="Genomic_DNA"/>
</dbReference>
<feature type="transmembrane region" description="Helical" evidence="12">
    <location>
        <begin position="109"/>
        <end position="130"/>
    </location>
</feature>
<evidence type="ECO:0000256" key="2">
    <source>
        <dbReference type="ARBA" id="ARBA00007602"/>
    </source>
</evidence>
<feature type="transmembrane region" description="Helical" evidence="12">
    <location>
        <begin position="55"/>
        <end position="75"/>
    </location>
</feature>
<dbReference type="Gene3D" id="1.20.1550.10">
    <property type="entry name" value="DsbB-like"/>
    <property type="match status" value="1"/>
</dbReference>
<name>A0A1G2D758_9BACT</name>
<evidence type="ECO:0000256" key="10">
    <source>
        <dbReference type="ARBA" id="ARBA00023186"/>
    </source>
</evidence>
<feature type="transmembrane region" description="Helical" evidence="12">
    <location>
        <begin position="12"/>
        <end position="34"/>
    </location>
</feature>
<keyword evidence="4 12" id="KW-0812">Transmembrane</keyword>
<evidence type="ECO:0008006" key="15">
    <source>
        <dbReference type="Google" id="ProtNLM"/>
    </source>
</evidence>
<evidence type="ECO:0000313" key="14">
    <source>
        <dbReference type="Proteomes" id="UP000177996"/>
    </source>
</evidence>
<comment type="caution">
    <text evidence="13">The sequence shown here is derived from an EMBL/GenBank/DDBJ whole genome shotgun (WGS) entry which is preliminary data.</text>
</comment>
<keyword evidence="10" id="KW-0143">Chaperone</keyword>
<sequence>MGIGLFLSSASTIGSLIYSEVVGFPACILCWIQRIFMYPQMFLFGLAFWKKDRHVAPYTLLLSLIGTAIALYQWIKDMFLVYTHTTLPCVEVTGLPSCDKIYVLEMGYITIPMIALNAFILLAIVMWAAIRHDREGVSA</sequence>
<keyword evidence="11" id="KW-0676">Redox-active center</keyword>
<dbReference type="GO" id="GO:0016020">
    <property type="term" value="C:membrane"/>
    <property type="evidence" value="ECO:0007669"/>
    <property type="project" value="UniProtKB-SubCell"/>
</dbReference>
<organism evidence="13 14">
    <name type="scientific">Candidatus Lloydbacteria bacterium RIFCSPHIGHO2_02_FULL_50_13</name>
    <dbReference type="NCBI Taxonomy" id="1798661"/>
    <lineage>
        <taxon>Bacteria</taxon>
        <taxon>Candidatus Lloydiibacteriota</taxon>
    </lineage>
</organism>
<keyword evidence="8 12" id="KW-0472">Membrane</keyword>
<evidence type="ECO:0000256" key="1">
    <source>
        <dbReference type="ARBA" id="ARBA00004141"/>
    </source>
</evidence>
<keyword evidence="7" id="KW-0560">Oxidoreductase</keyword>
<dbReference type="Proteomes" id="UP000177996">
    <property type="component" value="Unassembled WGS sequence"/>
</dbReference>
<dbReference type="GO" id="GO:0015035">
    <property type="term" value="F:protein-disulfide reductase activity"/>
    <property type="evidence" value="ECO:0007669"/>
    <property type="project" value="InterPro"/>
</dbReference>
<proteinExistence type="inferred from homology"/>
<dbReference type="InterPro" id="IPR023380">
    <property type="entry name" value="DsbB-like_sf"/>
</dbReference>
<evidence type="ECO:0000256" key="5">
    <source>
        <dbReference type="ARBA" id="ARBA00022982"/>
    </source>
</evidence>
<dbReference type="InterPro" id="IPR003752">
    <property type="entry name" value="DiS_bond_form_DsbB/BdbC"/>
</dbReference>
<keyword evidence="5" id="KW-0249">Electron transport</keyword>
<evidence type="ECO:0000256" key="7">
    <source>
        <dbReference type="ARBA" id="ARBA00023002"/>
    </source>
</evidence>
<keyword evidence="9" id="KW-1015">Disulfide bond</keyword>
<dbReference type="Pfam" id="PF02600">
    <property type="entry name" value="DsbB"/>
    <property type="match status" value="1"/>
</dbReference>
<reference evidence="13 14" key="1">
    <citation type="journal article" date="2016" name="Nat. Commun.">
        <title>Thousands of microbial genomes shed light on interconnected biogeochemical processes in an aquifer system.</title>
        <authorList>
            <person name="Anantharaman K."/>
            <person name="Brown C.T."/>
            <person name="Hug L.A."/>
            <person name="Sharon I."/>
            <person name="Castelle C.J."/>
            <person name="Probst A.J."/>
            <person name="Thomas B.C."/>
            <person name="Singh A."/>
            <person name="Wilkins M.J."/>
            <person name="Karaoz U."/>
            <person name="Brodie E.L."/>
            <person name="Williams K.H."/>
            <person name="Hubbard S.S."/>
            <person name="Banfield J.F."/>
        </authorList>
    </citation>
    <scope>NUCLEOTIDE SEQUENCE [LARGE SCALE GENOMIC DNA]</scope>
</reference>
<dbReference type="InterPro" id="IPR012187">
    <property type="entry name" value="Disulphide_bond_form_BdbC"/>
</dbReference>
<evidence type="ECO:0000313" key="13">
    <source>
        <dbReference type="EMBL" id="OGZ09484.1"/>
    </source>
</evidence>
<dbReference type="PANTHER" id="PTHR43469:SF1">
    <property type="entry name" value="SPBETA PROPHAGE-DERIVED DISULFIDE BOND FORMATION PROTEIN B"/>
    <property type="match status" value="1"/>
</dbReference>
<comment type="similarity">
    <text evidence="2">Belongs to the DsbB family. BdbC subfamily.</text>
</comment>
<comment type="subcellular location">
    <subcellularLocation>
        <location evidence="1">Membrane</location>
        <topology evidence="1">Multi-pass membrane protein</topology>
    </subcellularLocation>
</comment>
<dbReference type="GO" id="GO:0006457">
    <property type="term" value="P:protein folding"/>
    <property type="evidence" value="ECO:0007669"/>
    <property type="project" value="InterPro"/>
</dbReference>
<protein>
    <recommendedName>
        <fullName evidence="15">Disulfide bond formation protein DsbB</fullName>
    </recommendedName>
</protein>
<evidence type="ECO:0000256" key="12">
    <source>
        <dbReference type="SAM" id="Phobius"/>
    </source>
</evidence>
<evidence type="ECO:0000256" key="11">
    <source>
        <dbReference type="ARBA" id="ARBA00023284"/>
    </source>
</evidence>
<keyword evidence="3" id="KW-0813">Transport</keyword>
<evidence type="ECO:0000256" key="4">
    <source>
        <dbReference type="ARBA" id="ARBA00022692"/>
    </source>
</evidence>
<gene>
    <name evidence="13" type="ORF">A3D65_02405</name>
</gene>
<evidence type="ECO:0000256" key="9">
    <source>
        <dbReference type="ARBA" id="ARBA00023157"/>
    </source>
</evidence>
<accession>A0A1G2D758</accession>
<dbReference type="AlphaFoldDB" id="A0A1G2D758"/>
<keyword evidence="6 12" id="KW-1133">Transmembrane helix</keyword>
<evidence type="ECO:0000256" key="8">
    <source>
        <dbReference type="ARBA" id="ARBA00023136"/>
    </source>
</evidence>